<dbReference type="PANTHER" id="PTHR34220">
    <property type="entry name" value="SENSOR HISTIDINE KINASE YPDA"/>
    <property type="match status" value="1"/>
</dbReference>
<name>A0ABQ6NVT1_9BACL</name>
<keyword evidence="5" id="KW-0418">Kinase</keyword>
<evidence type="ECO:0000256" key="4">
    <source>
        <dbReference type="ARBA" id="ARBA00022679"/>
    </source>
</evidence>
<comment type="caution">
    <text evidence="9">The sequence shown here is derived from an EMBL/GenBank/DDBJ whole genome shotgun (WGS) entry which is preliminary data.</text>
</comment>
<dbReference type="Pfam" id="PF02518">
    <property type="entry name" value="HATPase_c"/>
    <property type="match status" value="1"/>
</dbReference>
<evidence type="ECO:0000256" key="1">
    <source>
        <dbReference type="ARBA" id="ARBA00004651"/>
    </source>
</evidence>
<sequence length="568" mass="64748">MIPGVLFFIGNNLYAKNVVRDKVTETYRNTLDIFADHTDRTLNDITNYLNKLGVYDTDVGVLNSFPPGSDNYVLTKIRIQLKINRDIGLYNMIDTIFLFNSNELILSTSSQNQYGILQNVLNDNVRRIVDESTPGRWLLWYDRRIEGGNFLVQVSEVPDTGLYVGAIIRMSEIANQLSIQWSHGDIGEAAIYRSDGTRLGGQGTDSHVQLNRTDLIRENAPYRFVKDGETGKRYLMMNRPSEVADMTTSILIPESYILQGLPYFQLLTYAMAVGVIFIFSLYLFFIRRTLFKPLQQLISGMKKISLGMLNVRLQTNNTLEFVFLANTFNNMAEQIKSLRIGMYEEQLKAQKIELKQLQAQINPHFYMNSLNIIYNFAALKDTDSVKKMALHLGDYFRFIMRANRELITLEEELKHIANYLEIQKFRFPHKLGSVYDIPGCMKGSLMPALSIQPFVENAIIHGFVNHRKPFEIRIRGELLEEEGAFMHITVEDNGGGFPEEVLRRLNEGQGLPSADSSRLGIANVIQRLKLRYDGAARVDFRNTDDGGAAVTIRLPVSTEHELPEPKGE</sequence>
<dbReference type="EMBL" id="BTCL01000041">
    <property type="protein sequence ID" value="GMK48948.1"/>
    <property type="molecule type" value="Genomic_DNA"/>
</dbReference>
<dbReference type="SUPFAM" id="SSF158472">
    <property type="entry name" value="HAMP domain-like"/>
    <property type="match status" value="1"/>
</dbReference>
<dbReference type="Pfam" id="PF06580">
    <property type="entry name" value="His_kinase"/>
    <property type="match status" value="1"/>
</dbReference>
<evidence type="ECO:0000256" key="2">
    <source>
        <dbReference type="ARBA" id="ARBA00022475"/>
    </source>
</evidence>
<dbReference type="Gene3D" id="3.30.565.10">
    <property type="entry name" value="Histidine kinase-like ATPase, C-terminal domain"/>
    <property type="match status" value="1"/>
</dbReference>
<comment type="subcellular location">
    <subcellularLocation>
        <location evidence="1">Cell membrane</location>
        <topology evidence="1">Multi-pass membrane protein</topology>
    </subcellularLocation>
</comment>
<dbReference type="PANTHER" id="PTHR34220:SF7">
    <property type="entry name" value="SENSOR HISTIDINE KINASE YPDA"/>
    <property type="match status" value="1"/>
</dbReference>
<dbReference type="Pfam" id="PF00672">
    <property type="entry name" value="HAMP"/>
    <property type="match status" value="1"/>
</dbReference>
<proteinExistence type="predicted"/>
<keyword evidence="2" id="KW-1003">Cell membrane</keyword>
<keyword evidence="10" id="KW-1185">Reference proteome</keyword>
<reference evidence="9 10" key="1">
    <citation type="submission" date="2023-05" db="EMBL/GenBank/DDBJ databases">
        <title>Draft genome of Paenibacillus sp. CCS26.</title>
        <authorList>
            <person name="Akita H."/>
            <person name="Shinto Y."/>
            <person name="Kimura Z."/>
        </authorList>
    </citation>
    <scope>NUCLEOTIDE SEQUENCE [LARGE SCALE GENOMIC DNA]</scope>
    <source>
        <strain evidence="9 10">CCS26</strain>
    </source>
</reference>
<keyword evidence="7" id="KW-1133">Transmembrane helix</keyword>
<dbReference type="InterPro" id="IPR050640">
    <property type="entry name" value="Bact_2-comp_sensor_kinase"/>
</dbReference>
<dbReference type="SUPFAM" id="SSF55874">
    <property type="entry name" value="ATPase domain of HSP90 chaperone/DNA topoisomerase II/histidine kinase"/>
    <property type="match status" value="1"/>
</dbReference>
<dbReference type="Proteomes" id="UP001285921">
    <property type="component" value="Unassembled WGS sequence"/>
</dbReference>
<evidence type="ECO:0000256" key="5">
    <source>
        <dbReference type="ARBA" id="ARBA00022777"/>
    </source>
</evidence>
<dbReference type="CDD" id="cd06225">
    <property type="entry name" value="HAMP"/>
    <property type="match status" value="1"/>
</dbReference>
<evidence type="ECO:0000256" key="3">
    <source>
        <dbReference type="ARBA" id="ARBA00022553"/>
    </source>
</evidence>
<protein>
    <recommendedName>
        <fullName evidence="8">HAMP domain-containing protein</fullName>
    </recommendedName>
</protein>
<organism evidence="9 10">
    <name type="scientific">Paenibacillus glycanilyticus</name>
    <dbReference type="NCBI Taxonomy" id="126569"/>
    <lineage>
        <taxon>Bacteria</taxon>
        <taxon>Bacillati</taxon>
        <taxon>Bacillota</taxon>
        <taxon>Bacilli</taxon>
        <taxon>Bacillales</taxon>
        <taxon>Paenibacillaceae</taxon>
        <taxon>Paenibacillus</taxon>
    </lineage>
</organism>
<keyword evidence="3" id="KW-0597">Phosphoprotein</keyword>
<evidence type="ECO:0000259" key="8">
    <source>
        <dbReference type="PROSITE" id="PS50885"/>
    </source>
</evidence>
<keyword evidence="4" id="KW-0808">Transferase</keyword>
<keyword evidence="6 7" id="KW-0472">Membrane</keyword>
<keyword evidence="7" id="KW-0812">Transmembrane</keyword>
<feature type="domain" description="HAMP" evidence="8">
    <location>
        <begin position="288"/>
        <end position="340"/>
    </location>
</feature>
<dbReference type="InterPro" id="IPR003594">
    <property type="entry name" value="HATPase_dom"/>
</dbReference>
<dbReference type="SMART" id="SM00304">
    <property type="entry name" value="HAMP"/>
    <property type="match status" value="1"/>
</dbReference>
<gene>
    <name evidence="9" type="ORF">PghCCS26_60780</name>
</gene>
<dbReference type="RefSeq" id="WP_317982358.1">
    <property type="nucleotide sequence ID" value="NZ_BTCL01000041.1"/>
</dbReference>
<dbReference type="Gene3D" id="6.10.340.10">
    <property type="match status" value="1"/>
</dbReference>
<evidence type="ECO:0000256" key="6">
    <source>
        <dbReference type="ARBA" id="ARBA00023136"/>
    </source>
</evidence>
<accession>A0ABQ6NVT1</accession>
<dbReference type="InterPro" id="IPR010559">
    <property type="entry name" value="Sig_transdc_His_kin_internal"/>
</dbReference>
<evidence type="ECO:0000313" key="9">
    <source>
        <dbReference type="EMBL" id="GMK48948.1"/>
    </source>
</evidence>
<dbReference type="InterPro" id="IPR036890">
    <property type="entry name" value="HATPase_C_sf"/>
</dbReference>
<dbReference type="PROSITE" id="PS50885">
    <property type="entry name" value="HAMP"/>
    <property type="match status" value="1"/>
</dbReference>
<evidence type="ECO:0000313" key="10">
    <source>
        <dbReference type="Proteomes" id="UP001285921"/>
    </source>
</evidence>
<evidence type="ECO:0000256" key="7">
    <source>
        <dbReference type="SAM" id="Phobius"/>
    </source>
</evidence>
<feature type="transmembrane region" description="Helical" evidence="7">
    <location>
        <begin position="263"/>
        <end position="285"/>
    </location>
</feature>
<dbReference type="InterPro" id="IPR003660">
    <property type="entry name" value="HAMP_dom"/>
</dbReference>